<feature type="non-terminal residue" evidence="2">
    <location>
        <position position="101"/>
    </location>
</feature>
<dbReference type="InterPro" id="IPR010699">
    <property type="entry name" value="DUF1275"/>
</dbReference>
<evidence type="ECO:0000313" key="2">
    <source>
        <dbReference type="EMBL" id="MDR9779031.1"/>
    </source>
</evidence>
<dbReference type="PANTHER" id="PTHR37314">
    <property type="entry name" value="SLR0142 PROTEIN"/>
    <property type="match status" value="1"/>
</dbReference>
<evidence type="ECO:0000313" key="3">
    <source>
        <dbReference type="Proteomes" id="UP001268610"/>
    </source>
</evidence>
<dbReference type="AlphaFoldDB" id="A0AAJ2H1Z6"/>
<dbReference type="Proteomes" id="UP001268610">
    <property type="component" value="Unassembled WGS sequence"/>
</dbReference>
<keyword evidence="1" id="KW-0812">Transmembrane</keyword>
<gene>
    <name evidence="2" type="ORF">RJJ65_41515</name>
</gene>
<sequence length="101" mass="11182">RFGRRYGAVLSLEALFLLISWFFITDYPHYALLWAATACGMQNALASTYKGTIIRTTHLSGVLTDLGLALGYKIRGLYVNPKRIILHLLIVFGFFTGGVVG</sequence>
<protein>
    <submittedName>
        <fullName evidence="2">YoaK family protein</fullName>
    </submittedName>
</protein>
<keyword evidence="1" id="KW-0472">Membrane</keyword>
<dbReference type="RefSeq" id="WP_310866951.1">
    <property type="nucleotide sequence ID" value="NZ_JAVLSF010001497.1"/>
</dbReference>
<feature type="transmembrane region" description="Helical" evidence="1">
    <location>
        <begin position="7"/>
        <end position="24"/>
    </location>
</feature>
<feature type="non-terminal residue" evidence="2">
    <location>
        <position position="1"/>
    </location>
</feature>
<dbReference type="PANTHER" id="PTHR37314:SF4">
    <property type="entry name" value="UPF0700 TRANSMEMBRANE PROTEIN YOAK"/>
    <property type="match status" value="1"/>
</dbReference>
<comment type="caution">
    <text evidence="2">The sequence shown here is derived from an EMBL/GenBank/DDBJ whole genome shotgun (WGS) entry which is preliminary data.</text>
</comment>
<name>A0AAJ2H1Z6_9HYPH</name>
<evidence type="ECO:0000256" key="1">
    <source>
        <dbReference type="SAM" id="Phobius"/>
    </source>
</evidence>
<dbReference type="EMBL" id="JAVLSF010001497">
    <property type="protein sequence ID" value="MDR9779031.1"/>
    <property type="molecule type" value="Genomic_DNA"/>
</dbReference>
<keyword evidence="1" id="KW-1133">Transmembrane helix</keyword>
<reference evidence="2" key="1">
    <citation type="submission" date="2023-04" db="EMBL/GenBank/DDBJ databases">
        <title>Genomic characterization of faba bean (Vicia faba) microsymbionts in Mexican soils.</title>
        <authorList>
            <person name="Rivera Orduna F.N."/>
            <person name="Guevara-Luna J."/>
            <person name="Yan J."/>
            <person name="Arroyo-Herrera I."/>
            <person name="Li Y."/>
            <person name="Vasquez-Murrieta M.S."/>
            <person name="Wang E.T."/>
        </authorList>
    </citation>
    <scope>NUCLEOTIDE SEQUENCE</scope>
    <source>
        <strain evidence="2">CH26</strain>
    </source>
</reference>
<accession>A0AAJ2H1Z6</accession>
<organism evidence="2 3">
    <name type="scientific">Rhizobium hidalgonense</name>
    <dbReference type="NCBI Taxonomy" id="1538159"/>
    <lineage>
        <taxon>Bacteria</taxon>
        <taxon>Pseudomonadati</taxon>
        <taxon>Pseudomonadota</taxon>
        <taxon>Alphaproteobacteria</taxon>
        <taxon>Hyphomicrobiales</taxon>
        <taxon>Rhizobiaceae</taxon>
        <taxon>Rhizobium/Agrobacterium group</taxon>
        <taxon>Rhizobium</taxon>
    </lineage>
</organism>
<feature type="transmembrane region" description="Helical" evidence="1">
    <location>
        <begin position="84"/>
        <end position="100"/>
    </location>
</feature>
<proteinExistence type="predicted"/>
<dbReference type="Pfam" id="PF06912">
    <property type="entry name" value="DUF1275"/>
    <property type="match status" value="1"/>
</dbReference>